<comment type="subcellular location">
    <subcellularLocation>
        <location evidence="5">Cell membrane</location>
        <topology evidence="5">Multi-pass membrane protein</topology>
    </subcellularLocation>
    <subcellularLocation>
        <location evidence="1">Membrane</location>
        <topology evidence="1">Multi-pass membrane protein</topology>
    </subcellularLocation>
</comment>
<evidence type="ECO:0000313" key="6">
    <source>
        <dbReference type="EMBL" id="BCR04907.1"/>
    </source>
</evidence>
<dbReference type="Proteomes" id="UP001319827">
    <property type="component" value="Chromosome"/>
</dbReference>
<reference evidence="6 7" key="1">
    <citation type="journal article" date="2016" name="C (Basel)">
        <title>Selective Growth of and Electricity Production by Marine Exoelectrogenic Bacteria in Self-Aggregated Hydrogel of Microbially Reduced Graphene Oxide.</title>
        <authorList>
            <person name="Yoshida N."/>
            <person name="Goto Y."/>
            <person name="Miyata Y."/>
        </authorList>
    </citation>
    <scope>NUCLEOTIDE SEQUENCE [LARGE SCALE GENOMIC DNA]</scope>
    <source>
        <strain evidence="6 7">NIT-T3</strain>
    </source>
</reference>
<dbReference type="Pfam" id="PF01925">
    <property type="entry name" value="TauE"/>
    <property type="match status" value="1"/>
</dbReference>
<keyword evidence="3 5" id="KW-1133">Transmembrane helix</keyword>
<comment type="similarity">
    <text evidence="5">Belongs to the 4-toluene sulfonate uptake permease (TSUP) (TC 2.A.102) family.</text>
</comment>
<evidence type="ECO:0000256" key="2">
    <source>
        <dbReference type="ARBA" id="ARBA00022692"/>
    </source>
</evidence>
<gene>
    <name evidence="6" type="ORF">DESUT3_19760</name>
</gene>
<evidence type="ECO:0000256" key="1">
    <source>
        <dbReference type="ARBA" id="ARBA00004141"/>
    </source>
</evidence>
<name>A0ABN6DXM5_9BACT</name>
<feature type="transmembrane region" description="Helical" evidence="5">
    <location>
        <begin position="12"/>
        <end position="42"/>
    </location>
</feature>
<reference evidence="6 7" key="2">
    <citation type="journal article" date="2021" name="Int. J. Syst. Evol. Microbiol.">
        <title>Isolation and Polyphasic Characterization of Desulfuromonas versatilis sp. Nov., an Electrogenic Bacteria Capable of Versatile Metabolism Isolated from a Graphene Oxide-Reducing Enrichment Culture.</title>
        <authorList>
            <person name="Xie L."/>
            <person name="Yoshida N."/>
            <person name="Ishii S."/>
            <person name="Meng L."/>
        </authorList>
    </citation>
    <scope>NUCLEOTIDE SEQUENCE [LARGE SCALE GENOMIC DNA]</scope>
    <source>
        <strain evidence="6 7">NIT-T3</strain>
    </source>
</reference>
<feature type="transmembrane region" description="Helical" evidence="5">
    <location>
        <begin position="193"/>
        <end position="211"/>
    </location>
</feature>
<dbReference type="PANTHER" id="PTHR43483">
    <property type="entry name" value="MEMBRANE TRANSPORTER PROTEIN HI_0806-RELATED"/>
    <property type="match status" value="1"/>
</dbReference>
<evidence type="ECO:0000256" key="5">
    <source>
        <dbReference type="RuleBase" id="RU363041"/>
    </source>
</evidence>
<keyword evidence="4 5" id="KW-0472">Membrane</keyword>
<keyword evidence="5" id="KW-1003">Cell membrane</keyword>
<sequence length="277" mass="28990">MGTMHLLTLPIITLLVLLGSLAGFLAGLLGIGGGIILVPLFLWVFSTAGFHPEVIVHLAFGTSLAIILPTAISSTLGHRKRGNVDWHQVLYLSIGAALGAVAGASAAAGLSGEWLKVAFGAMQILVALKMYFLHPHLPPERGNQVPVYALLLVGLTGGAFSAFFGVGGGVIAVPLMVIVLQLPIHLAVGNSSALIVVSAFTGALSYTLHGLGNAQLPPYSLGYVNVLVAFLVAPFTILLARLGVRVAGRVSNDRLRYIFAAVLLIIGLRMIVKNLYF</sequence>
<feature type="transmembrane region" description="Helical" evidence="5">
    <location>
        <begin position="223"/>
        <end position="243"/>
    </location>
</feature>
<dbReference type="EMBL" id="AP024355">
    <property type="protein sequence ID" value="BCR04907.1"/>
    <property type="molecule type" value="Genomic_DNA"/>
</dbReference>
<feature type="transmembrane region" description="Helical" evidence="5">
    <location>
        <begin position="89"/>
        <end position="108"/>
    </location>
</feature>
<keyword evidence="2 5" id="KW-0812">Transmembrane</keyword>
<protein>
    <recommendedName>
        <fullName evidence="5">Probable membrane transporter protein</fullName>
    </recommendedName>
</protein>
<evidence type="ECO:0000313" key="7">
    <source>
        <dbReference type="Proteomes" id="UP001319827"/>
    </source>
</evidence>
<proteinExistence type="inferred from homology"/>
<evidence type="ECO:0000256" key="4">
    <source>
        <dbReference type="ARBA" id="ARBA00023136"/>
    </source>
</evidence>
<evidence type="ECO:0000256" key="3">
    <source>
        <dbReference type="ARBA" id="ARBA00022989"/>
    </source>
</evidence>
<dbReference type="InterPro" id="IPR002781">
    <property type="entry name" value="TM_pro_TauE-like"/>
</dbReference>
<keyword evidence="7" id="KW-1185">Reference proteome</keyword>
<dbReference type="PANTHER" id="PTHR43483:SF3">
    <property type="entry name" value="MEMBRANE TRANSPORTER PROTEIN HI_0806-RELATED"/>
    <property type="match status" value="1"/>
</dbReference>
<feature type="transmembrane region" description="Helical" evidence="5">
    <location>
        <begin position="255"/>
        <end position="272"/>
    </location>
</feature>
<feature type="transmembrane region" description="Helical" evidence="5">
    <location>
        <begin position="54"/>
        <end position="77"/>
    </location>
</feature>
<accession>A0ABN6DXM5</accession>
<organism evidence="6 7">
    <name type="scientific">Desulfuromonas versatilis</name>
    <dbReference type="NCBI Taxonomy" id="2802975"/>
    <lineage>
        <taxon>Bacteria</taxon>
        <taxon>Pseudomonadati</taxon>
        <taxon>Thermodesulfobacteriota</taxon>
        <taxon>Desulfuromonadia</taxon>
        <taxon>Desulfuromonadales</taxon>
        <taxon>Desulfuromonadaceae</taxon>
        <taxon>Desulfuromonas</taxon>
    </lineage>
</organism>